<keyword evidence="1 4" id="KW-0808">Transferase</keyword>
<gene>
    <name evidence="4" type="ORF">HELGO_WM1489</name>
</gene>
<dbReference type="Gene3D" id="3.40.50.2000">
    <property type="entry name" value="Glycogen Phosphorylase B"/>
    <property type="match status" value="2"/>
</dbReference>
<dbReference type="PANTHER" id="PTHR46401">
    <property type="entry name" value="GLYCOSYLTRANSFERASE WBBK-RELATED"/>
    <property type="match status" value="1"/>
</dbReference>
<sequence>MKILFLTDNFPPEVNAPATRTFEHCKYWIDLGHEVTVITCAPNFPQGKVYTGYKNKFYSKEKVNGITVVRVWSYIAENKGFTKRSLDHLSFAFSSFFTALFLGKFDYIIATSPQFFTSWSGYLLSKFKRTPWLFEVRDMWPEGIIFLNKESKIYKVLEKIELALYRDASKIVTVTESFKKSIIKRADVPAEKIETIYNGSNNNLFQAREKNQKILKELKLENKFIIGYAGTLGISHSLEFIVNQLTLVKEKDIHFLFIGDGAVKKNMLILIKELNLTNITMVDAVKKEDMPSYLSIFDIGLVSLKKEDAYLKVIPSKIFELASMQKPILLGVDGEVRKIVSSYNAGEYFEAENSEEFLNKVSYFYQNRDLLSSYTEGLSKLSNDFDREALAERMIDFIRNTK</sequence>
<dbReference type="InterPro" id="IPR001296">
    <property type="entry name" value="Glyco_trans_1"/>
</dbReference>
<evidence type="ECO:0000313" key="4">
    <source>
        <dbReference type="EMBL" id="CAA6820424.1"/>
    </source>
</evidence>
<protein>
    <submittedName>
        <fullName evidence="4">Glycosyl transferase, group 1</fullName>
    </submittedName>
</protein>
<dbReference type="SUPFAM" id="SSF53756">
    <property type="entry name" value="UDP-Glycosyltransferase/glycogen phosphorylase"/>
    <property type="match status" value="1"/>
</dbReference>
<dbReference type="EMBL" id="CACVAP010000093">
    <property type="protein sequence ID" value="CAA6820424.1"/>
    <property type="molecule type" value="Genomic_DNA"/>
</dbReference>
<organism evidence="4">
    <name type="scientific">uncultured Sulfurovum sp</name>
    <dbReference type="NCBI Taxonomy" id="269237"/>
    <lineage>
        <taxon>Bacteria</taxon>
        <taxon>Pseudomonadati</taxon>
        <taxon>Campylobacterota</taxon>
        <taxon>Epsilonproteobacteria</taxon>
        <taxon>Campylobacterales</taxon>
        <taxon>Sulfurovaceae</taxon>
        <taxon>Sulfurovum</taxon>
        <taxon>environmental samples</taxon>
    </lineage>
</organism>
<name>A0A6S6TM51_9BACT</name>
<evidence type="ECO:0000259" key="3">
    <source>
        <dbReference type="Pfam" id="PF13439"/>
    </source>
</evidence>
<feature type="domain" description="Glycosyltransferase subfamily 4-like N-terminal" evidence="3">
    <location>
        <begin position="19"/>
        <end position="199"/>
    </location>
</feature>
<dbReference type="InterPro" id="IPR028098">
    <property type="entry name" value="Glyco_trans_4-like_N"/>
</dbReference>
<dbReference type="PANTHER" id="PTHR46401:SF2">
    <property type="entry name" value="GLYCOSYLTRANSFERASE WBBK-RELATED"/>
    <property type="match status" value="1"/>
</dbReference>
<dbReference type="GO" id="GO:0016757">
    <property type="term" value="F:glycosyltransferase activity"/>
    <property type="evidence" value="ECO:0007669"/>
    <property type="project" value="InterPro"/>
</dbReference>
<dbReference type="GO" id="GO:0009103">
    <property type="term" value="P:lipopolysaccharide biosynthetic process"/>
    <property type="evidence" value="ECO:0007669"/>
    <property type="project" value="TreeGrafter"/>
</dbReference>
<dbReference type="AlphaFoldDB" id="A0A6S6TM51"/>
<feature type="domain" description="Glycosyl transferase family 1" evidence="2">
    <location>
        <begin position="216"/>
        <end position="374"/>
    </location>
</feature>
<dbReference type="Pfam" id="PF00534">
    <property type="entry name" value="Glycos_transf_1"/>
    <property type="match status" value="1"/>
</dbReference>
<dbReference type="Pfam" id="PF13439">
    <property type="entry name" value="Glyco_transf_4"/>
    <property type="match status" value="1"/>
</dbReference>
<reference evidence="4" key="1">
    <citation type="submission" date="2020-01" db="EMBL/GenBank/DDBJ databases">
        <authorList>
            <person name="Meier V. D."/>
            <person name="Meier V D."/>
        </authorList>
    </citation>
    <scope>NUCLEOTIDE SEQUENCE</scope>
    <source>
        <strain evidence="4">HLG_WM_MAG_06</strain>
    </source>
</reference>
<dbReference type="CDD" id="cd03794">
    <property type="entry name" value="GT4_WbuB-like"/>
    <property type="match status" value="1"/>
</dbReference>
<proteinExistence type="predicted"/>
<accession>A0A6S6TM51</accession>
<evidence type="ECO:0000256" key="1">
    <source>
        <dbReference type="ARBA" id="ARBA00022679"/>
    </source>
</evidence>
<evidence type="ECO:0000259" key="2">
    <source>
        <dbReference type="Pfam" id="PF00534"/>
    </source>
</evidence>